<dbReference type="Proteomes" id="UP000473885">
    <property type="component" value="Unassembled WGS sequence"/>
</dbReference>
<dbReference type="InterPro" id="IPR027417">
    <property type="entry name" value="P-loop_NTPase"/>
</dbReference>
<reference evidence="1 2" key="1">
    <citation type="submission" date="2019-04" db="EMBL/GenBank/DDBJ databases">
        <title>Genome sequencing of Clostridium botulinum Groups I-IV and Clostridium butyricum.</title>
        <authorList>
            <person name="Brunt J."/>
            <person name="Van Vliet A.H.M."/>
            <person name="Stringer S.C."/>
            <person name="Carter A.T."/>
            <person name="Peck M.W."/>
        </authorList>
    </citation>
    <scope>NUCLEOTIDE SEQUENCE [LARGE SCALE GENOMIC DNA]</scope>
    <source>
        <strain evidence="1 2">IFR 18/094</strain>
    </source>
</reference>
<evidence type="ECO:0008006" key="3">
    <source>
        <dbReference type="Google" id="ProtNLM"/>
    </source>
</evidence>
<name>A0A6M0RAI3_9CLOT</name>
<comment type="caution">
    <text evidence="1">The sequence shown here is derived from an EMBL/GenBank/DDBJ whole genome shotgun (WGS) entry which is preliminary data.</text>
</comment>
<keyword evidence="2" id="KW-1185">Reference proteome</keyword>
<sequence length="776" mass="90394">MPLKDYFQIQKPIYKILKLTPDTSIRNYNSSNIAKAIQYMYKTISQRIHREEKKFFIETPVKCSYMIDIQKNNVDFYFLVPERYLGLIKEKIIETWPKITIEEVNKIRPFSDNVIKYQLNYSKEDALSLNVDKKSNEPLNSILNVVDIMREEDRVGIFYNFIPIVQRGWRKEYQDTIDKIKVNKPIDKEKFNWKYILKEGLILLVNLVQDLLDTIGDFAGTEHNKKEPTLMETAISNLMLDNKKKLSRSTINKKDSIVLNTQMIVASESRDKTRQENNAIAVLEGYNTIVGDNELIYKKIPKKNIFYIEDFKIAGVEENKLSTEECQNLLQLPGRELLQQHKNIQKVDILENKVPEQLQNGILRAGESTYKGKITKVYHTEDKELRNTSICLCGPNRSGKSTAIANMVYDFIKDGRTVVLPDFCGKCQLSDELANVIPKDKILNINCDEWEELEGFGYNEIIPKDDSIFELYNCAKMKAAKLKELINLVNDGSSDLEGRMERYLEYAALIVFVCNGSVNDVFKVLKNHVIRHEYIKSIPEEIKGIMEEYVEELLEIDEWSKGNKDNPSEVIGTKQGHISAILSRVHRLKQNTYIEMMLKKETDNNINLIDKMQEGKLICIRMYDSMFATQQQKDIYVCYWMTKLWGALQKRFCDIKEDDLKQTVILIDELYQVKNCERYLTMILSQIPKYRSKIVLSCHHLGQISTIQEELKSAMCSYVFIAGSNKKNFMIMKEEFEDKGYMLEDLLHLKRFHGLNLLAYEEGYWAGITKLPPPIK</sequence>
<accession>A0A6M0RAI3</accession>
<organism evidence="1 2">
    <name type="scientific">Clostridium niameyense</name>
    <dbReference type="NCBI Taxonomy" id="1622073"/>
    <lineage>
        <taxon>Bacteria</taxon>
        <taxon>Bacillati</taxon>
        <taxon>Bacillota</taxon>
        <taxon>Clostridia</taxon>
        <taxon>Eubacteriales</taxon>
        <taxon>Clostridiaceae</taxon>
        <taxon>Clostridium</taxon>
    </lineage>
</organism>
<protein>
    <recommendedName>
        <fullName evidence="3">ATP-binding protein</fullName>
    </recommendedName>
</protein>
<evidence type="ECO:0000313" key="1">
    <source>
        <dbReference type="EMBL" id="NEZ47232.1"/>
    </source>
</evidence>
<dbReference type="SUPFAM" id="SSF52540">
    <property type="entry name" value="P-loop containing nucleoside triphosphate hydrolases"/>
    <property type="match status" value="1"/>
</dbReference>
<gene>
    <name evidence="1" type="ORF">FDF74_08420</name>
</gene>
<proteinExistence type="predicted"/>
<dbReference type="AlphaFoldDB" id="A0A6M0RAI3"/>
<evidence type="ECO:0000313" key="2">
    <source>
        <dbReference type="Proteomes" id="UP000473885"/>
    </source>
</evidence>
<dbReference type="EMBL" id="SXDP01000006">
    <property type="protein sequence ID" value="NEZ47232.1"/>
    <property type="molecule type" value="Genomic_DNA"/>
</dbReference>